<name>A0A444L6S3_METS7</name>
<feature type="transmembrane region" description="Helical" evidence="1">
    <location>
        <begin position="21"/>
        <end position="43"/>
    </location>
</feature>
<evidence type="ECO:0000313" key="3">
    <source>
        <dbReference type="Proteomes" id="UP000288215"/>
    </source>
</evidence>
<dbReference type="EMBL" id="RXGA01000003">
    <property type="protein sequence ID" value="RWX73291.1"/>
    <property type="molecule type" value="Genomic_DNA"/>
</dbReference>
<gene>
    <name evidence="2" type="ORF">Metus_1265</name>
</gene>
<proteinExistence type="predicted"/>
<accession>A0A444L6S3</accession>
<sequence length="58" mass="6829">MNIKKVSTLQYNFLNQKGSFVLNYLFLIFLHYKIVLSGFKFLMGMVPHGLLVKRTFTE</sequence>
<dbReference type="Proteomes" id="UP000288215">
    <property type="component" value="Unassembled WGS sequence"/>
</dbReference>
<protein>
    <submittedName>
        <fullName evidence="2">Uncharacterized protein</fullName>
    </submittedName>
</protein>
<organism evidence="2 3">
    <name type="scientific">Methanosuratincola subterraneus</name>
    <dbReference type="NCBI Taxonomy" id="2593994"/>
    <lineage>
        <taxon>Archaea</taxon>
        <taxon>Thermoproteota</taxon>
        <taxon>Methanosuratincolia</taxon>
        <taxon>Candidatus Methanomethylicales</taxon>
        <taxon>Candidatus Methanomethylicaceae</taxon>
        <taxon>Candidatus Methanosuratincola (ex Vanwonterghem et al. 2016)</taxon>
    </lineage>
</organism>
<keyword evidence="1" id="KW-0812">Transmembrane</keyword>
<reference evidence="2 3" key="1">
    <citation type="submission" date="2018-12" db="EMBL/GenBank/DDBJ databases">
        <title>The complete genome of the methanogenic archaea of the candidate phylum Verstraetearchaeota, obtained from the metagenome of underground thermal water.</title>
        <authorList>
            <person name="Kadnikov V.V."/>
            <person name="Mardanov A.V."/>
            <person name="Beletsky A.V."/>
            <person name="Karnachuk O.V."/>
            <person name="Ravin N.V."/>
        </authorList>
    </citation>
    <scope>NUCLEOTIDE SEQUENCE [LARGE SCALE GENOMIC DNA]</scope>
    <source>
        <strain evidence="2">Ch88</strain>
    </source>
</reference>
<evidence type="ECO:0000313" key="2">
    <source>
        <dbReference type="EMBL" id="RWX73291.1"/>
    </source>
</evidence>
<dbReference type="AlphaFoldDB" id="A0A444L6S3"/>
<comment type="caution">
    <text evidence="2">The sequence shown here is derived from an EMBL/GenBank/DDBJ whole genome shotgun (WGS) entry which is preliminary data.</text>
</comment>
<keyword evidence="1" id="KW-1133">Transmembrane helix</keyword>
<evidence type="ECO:0000256" key="1">
    <source>
        <dbReference type="SAM" id="Phobius"/>
    </source>
</evidence>
<keyword evidence="1" id="KW-0472">Membrane</keyword>